<protein>
    <submittedName>
        <fullName evidence="1">Uncharacterized protein</fullName>
    </submittedName>
</protein>
<comment type="caution">
    <text evidence="1">The sequence shown here is derived from an EMBL/GenBank/DDBJ whole genome shotgun (WGS) entry which is preliminary data.</text>
</comment>
<feature type="non-terminal residue" evidence="1">
    <location>
        <position position="84"/>
    </location>
</feature>
<accession>A0A1C7MWU3</accession>
<evidence type="ECO:0000313" key="2">
    <source>
        <dbReference type="Proteomes" id="UP000092993"/>
    </source>
</evidence>
<dbReference type="AlphaFoldDB" id="A0A1C7MWU3"/>
<sequence length="84" mass="9136">MKIASTADPIESMRAPLNCLVPHVWRFSLSVRLTLPPIIDKSGSSGAANESYACMSSVAGQLLVNMTVRIFFSLGCYTINICLR</sequence>
<organism evidence="1 2">
    <name type="scientific">Grifola frondosa</name>
    <name type="common">Maitake</name>
    <name type="synonym">Polyporus frondosus</name>
    <dbReference type="NCBI Taxonomy" id="5627"/>
    <lineage>
        <taxon>Eukaryota</taxon>
        <taxon>Fungi</taxon>
        <taxon>Dikarya</taxon>
        <taxon>Basidiomycota</taxon>
        <taxon>Agaricomycotina</taxon>
        <taxon>Agaricomycetes</taxon>
        <taxon>Polyporales</taxon>
        <taxon>Grifolaceae</taxon>
        <taxon>Grifola</taxon>
    </lineage>
</organism>
<keyword evidence="2" id="KW-1185">Reference proteome</keyword>
<name>A0A1C7MWU3_GRIFR</name>
<reference evidence="1 2" key="1">
    <citation type="submission" date="2016-03" db="EMBL/GenBank/DDBJ databases">
        <title>Whole genome sequencing of Grifola frondosa 9006-11.</title>
        <authorList>
            <person name="Min B."/>
            <person name="Park H."/>
            <person name="Kim J.-G."/>
            <person name="Cho H."/>
            <person name="Oh Y.-L."/>
            <person name="Kong W.-S."/>
            <person name="Choi I.-G."/>
        </authorList>
    </citation>
    <scope>NUCLEOTIDE SEQUENCE [LARGE SCALE GENOMIC DNA]</scope>
    <source>
        <strain evidence="1 2">9006-11</strain>
    </source>
</reference>
<dbReference type="Proteomes" id="UP000092993">
    <property type="component" value="Unassembled WGS sequence"/>
</dbReference>
<evidence type="ECO:0000313" key="1">
    <source>
        <dbReference type="EMBL" id="OBZ79564.1"/>
    </source>
</evidence>
<dbReference type="EMBL" id="LUGG01000001">
    <property type="protein sequence ID" value="OBZ79564.1"/>
    <property type="molecule type" value="Genomic_DNA"/>
</dbReference>
<gene>
    <name evidence="1" type="ORF">A0H81_00618</name>
</gene>
<proteinExistence type="predicted"/>